<name>A0ABD2ZZY2_9GENT</name>
<dbReference type="Proteomes" id="UP001630127">
    <property type="component" value="Unassembled WGS sequence"/>
</dbReference>
<protein>
    <submittedName>
        <fullName evidence="3">Uncharacterized protein</fullName>
    </submittedName>
</protein>
<feature type="signal peptide" evidence="2">
    <location>
        <begin position="1"/>
        <end position="31"/>
    </location>
</feature>
<keyword evidence="2" id="KW-0732">Signal</keyword>
<feature type="compositionally biased region" description="Basic and acidic residues" evidence="1">
    <location>
        <begin position="119"/>
        <end position="133"/>
    </location>
</feature>
<comment type="caution">
    <text evidence="3">The sequence shown here is derived from an EMBL/GenBank/DDBJ whole genome shotgun (WGS) entry which is preliminary data.</text>
</comment>
<feature type="chain" id="PRO_5044852080" evidence="2">
    <location>
        <begin position="32"/>
        <end position="133"/>
    </location>
</feature>
<sequence>MVKNRSSSRPSFPSLLLHLSLPIILLPPSTVAPPPLPSLIVSSSHLEHLKSSTRSELHKNICETQSTSSNLGFLSSTPPSIARPIVLPVFVWANGLLEAAKIALQLGNWTVGGNSSKDGCSDRAIKGNDGDAK</sequence>
<accession>A0ABD2ZZY2</accession>
<dbReference type="EMBL" id="JBJUIK010000006">
    <property type="protein sequence ID" value="KAL3525031.1"/>
    <property type="molecule type" value="Genomic_DNA"/>
</dbReference>
<gene>
    <name evidence="3" type="ORF">ACH5RR_013403</name>
</gene>
<evidence type="ECO:0000256" key="2">
    <source>
        <dbReference type="SAM" id="SignalP"/>
    </source>
</evidence>
<organism evidence="3 4">
    <name type="scientific">Cinchona calisaya</name>
    <dbReference type="NCBI Taxonomy" id="153742"/>
    <lineage>
        <taxon>Eukaryota</taxon>
        <taxon>Viridiplantae</taxon>
        <taxon>Streptophyta</taxon>
        <taxon>Embryophyta</taxon>
        <taxon>Tracheophyta</taxon>
        <taxon>Spermatophyta</taxon>
        <taxon>Magnoliopsida</taxon>
        <taxon>eudicotyledons</taxon>
        <taxon>Gunneridae</taxon>
        <taxon>Pentapetalae</taxon>
        <taxon>asterids</taxon>
        <taxon>lamiids</taxon>
        <taxon>Gentianales</taxon>
        <taxon>Rubiaceae</taxon>
        <taxon>Cinchonoideae</taxon>
        <taxon>Cinchoneae</taxon>
        <taxon>Cinchona</taxon>
    </lineage>
</organism>
<reference evidence="3 4" key="1">
    <citation type="submission" date="2024-11" db="EMBL/GenBank/DDBJ databases">
        <title>A near-complete genome assembly of Cinchona calisaya.</title>
        <authorList>
            <person name="Lian D.C."/>
            <person name="Zhao X.W."/>
            <person name="Wei L."/>
        </authorList>
    </citation>
    <scope>NUCLEOTIDE SEQUENCE [LARGE SCALE GENOMIC DNA]</scope>
    <source>
        <tissue evidence="3">Nenye</tissue>
    </source>
</reference>
<evidence type="ECO:0000256" key="1">
    <source>
        <dbReference type="SAM" id="MobiDB-lite"/>
    </source>
</evidence>
<evidence type="ECO:0000313" key="3">
    <source>
        <dbReference type="EMBL" id="KAL3525031.1"/>
    </source>
</evidence>
<feature type="region of interest" description="Disordered" evidence="1">
    <location>
        <begin position="114"/>
        <end position="133"/>
    </location>
</feature>
<keyword evidence="4" id="KW-1185">Reference proteome</keyword>
<evidence type="ECO:0000313" key="4">
    <source>
        <dbReference type="Proteomes" id="UP001630127"/>
    </source>
</evidence>
<proteinExistence type="predicted"/>
<dbReference type="AlphaFoldDB" id="A0ABD2ZZY2"/>